<evidence type="ECO:0000256" key="2">
    <source>
        <dbReference type="ARBA" id="ARBA00007904"/>
    </source>
</evidence>
<keyword evidence="5 11" id="KW-0812">Transmembrane</keyword>
<dbReference type="InterPro" id="IPR058545">
    <property type="entry name" value="Beta-prop_EMC1_1st"/>
</dbReference>
<evidence type="ECO:0000256" key="3">
    <source>
        <dbReference type="ARBA" id="ARBA00011276"/>
    </source>
</evidence>
<dbReference type="InterPro" id="IPR015943">
    <property type="entry name" value="WD40/YVTN_repeat-like_dom_sf"/>
</dbReference>
<sequence length="826" mass="89374">MPLQQRYLVSPQRLLDALSLSRLEIMVTRYVWNARMSRCDATNVLLLFCLLSFSAILVTGIHEDEQGLRDWILRFVGHVEHAALYPHSKSDQVYVTSAQGAVAALSLTNGTLLWRKVLSEPQACIAAAKGAVLVSSKRGVAHLLNVNSGAVEATFKLLLTTNSSVMHCAYFSGHQLKIAAADSENAYIFQIGKETEDEEIRPERMFPVGRDVRELRLGSNHMWVVRHSTADRYSLGGALEVKGVEATGGISPSPSGGAVAYADPRVTVIRDNNVSLAEEQTGTTSHCSGCSASVLIGSAGTFKGSVMAKPAEKGFIVKFPGNEVHVPSNGTVPATPTILLAVSDTELGDWALVRASNGHLIAVFEEVGVRWERWEGLASLAATVFTRNTLANDRFGFSKDVVGVSTYGVVYIVPVVEMGREIRILADLTSLLLQNTGAVSMSSIKIEQLSLSGNSVVTLIVSCGKVAVSVALDLATNTVFNVSRHEDVLLVAPTFSLDRSLTVSGVAPQSPLHVFRVNATAGVVEGYFVSATSPTTSLWTVRIPYRIVAYASGVDSLRTTVVNHLRVFPSVKPEVQEVRRKFPTRNILAVAHYEPADDELPTLVITAIDTVTGSVLATMRHRNVEGRVHLLIAEHAVLYHYMDAEKMRHSLGVWEMFEDEVGAALLKDAGATLPQIATSFFQHKRTFSSRATRPPFVSGAVLGIQGGELAGMSLTTSFGAIARRSVLLLFESGRVASVELNRLLAGGQAPVDESGRQATHVFFPGTSLITYKYRVARPTLIAVEPTNLESSCHVLVSGMDLFYVRASSGKEFDLLIVTSTRVYWSP</sequence>
<reference evidence="14" key="1">
    <citation type="journal article" date="2012" name="Proc. Natl. Acad. Sci. U.S.A.">
        <title>Antigenic diversity is generated by distinct evolutionary mechanisms in African trypanosome species.</title>
        <authorList>
            <person name="Jackson A.P."/>
            <person name="Berry A."/>
            <person name="Aslett M."/>
            <person name="Allison H.C."/>
            <person name="Burton P."/>
            <person name="Vavrova-Anderson J."/>
            <person name="Brown R."/>
            <person name="Browne H."/>
            <person name="Corton N."/>
            <person name="Hauser H."/>
            <person name="Gamble J."/>
            <person name="Gilderthorp R."/>
            <person name="Marcello L."/>
            <person name="McQuillan J."/>
            <person name="Otto T.D."/>
            <person name="Quail M.A."/>
            <person name="Sanders M.J."/>
            <person name="van Tonder A."/>
            <person name="Ginger M.L."/>
            <person name="Field M.C."/>
            <person name="Barry J.D."/>
            <person name="Hertz-Fowler C."/>
            <person name="Berriman M."/>
        </authorList>
    </citation>
    <scope>NUCLEOTIDE SEQUENCE</scope>
    <source>
        <strain evidence="14">Y486</strain>
    </source>
</reference>
<evidence type="ECO:0000259" key="12">
    <source>
        <dbReference type="Pfam" id="PF07774"/>
    </source>
</evidence>
<evidence type="ECO:0000256" key="11">
    <source>
        <dbReference type="SAM" id="Phobius"/>
    </source>
</evidence>
<feature type="transmembrane region" description="Helical" evidence="11">
    <location>
        <begin position="44"/>
        <end position="62"/>
    </location>
</feature>
<dbReference type="InterPro" id="IPR011047">
    <property type="entry name" value="Quinoprotein_ADH-like_sf"/>
</dbReference>
<feature type="domain" description="EMC1 first beta-propeller" evidence="13">
    <location>
        <begin position="61"/>
        <end position="149"/>
    </location>
</feature>
<keyword evidence="9 11" id="KW-0472">Membrane</keyword>
<proteinExistence type="inferred from homology"/>
<dbReference type="Gene3D" id="2.130.10.10">
    <property type="entry name" value="YVTN repeat-like/Quinoprotein amine dehydrogenase"/>
    <property type="match status" value="1"/>
</dbReference>
<evidence type="ECO:0000256" key="8">
    <source>
        <dbReference type="ARBA" id="ARBA00022989"/>
    </source>
</evidence>
<dbReference type="Pfam" id="PF07774">
    <property type="entry name" value="EMC1_C"/>
    <property type="match status" value="1"/>
</dbReference>
<dbReference type="InterPro" id="IPR026895">
    <property type="entry name" value="EMC1"/>
</dbReference>
<keyword evidence="6" id="KW-0732">Signal</keyword>
<comment type="subcellular location">
    <subcellularLocation>
        <location evidence="1">Endoplasmic reticulum membrane</location>
        <topology evidence="1">Single-pass type I membrane protein</topology>
    </subcellularLocation>
</comment>
<comment type="similarity">
    <text evidence="2">Belongs to the EMC1 family.</text>
</comment>
<comment type="subunit">
    <text evidence="3">Component of the ER membrane protein complex (EMC).</text>
</comment>
<evidence type="ECO:0000256" key="4">
    <source>
        <dbReference type="ARBA" id="ARBA00020824"/>
    </source>
</evidence>
<dbReference type="AlphaFoldDB" id="G0TTT4"/>
<dbReference type="GO" id="GO:0072546">
    <property type="term" value="C:EMC complex"/>
    <property type="evidence" value="ECO:0007669"/>
    <property type="project" value="InterPro"/>
</dbReference>
<evidence type="ECO:0000256" key="1">
    <source>
        <dbReference type="ARBA" id="ARBA00004115"/>
    </source>
</evidence>
<evidence type="ECO:0000256" key="6">
    <source>
        <dbReference type="ARBA" id="ARBA00022729"/>
    </source>
</evidence>
<keyword evidence="10" id="KW-0325">Glycoprotein</keyword>
<dbReference type="InterPro" id="IPR011678">
    <property type="entry name" value="EMC1_C"/>
</dbReference>
<gene>
    <name evidence="14" type="ORF">TVY486_0400300</name>
</gene>
<keyword evidence="7" id="KW-0256">Endoplasmic reticulum</keyword>
<dbReference type="VEuPathDB" id="TriTrypDB:TvY486_0400300"/>
<protein>
    <recommendedName>
        <fullName evidence="4">ER membrane protein complex subunit 1</fullName>
    </recommendedName>
</protein>
<evidence type="ECO:0000256" key="7">
    <source>
        <dbReference type="ARBA" id="ARBA00022824"/>
    </source>
</evidence>
<accession>G0TTT4</accession>
<dbReference type="GO" id="GO:0034975">
    <property type="term" value="P:protein folding in endoplasmic reticulum"/>
    <property type="evidence" value="ECO:0007669"/>
    <property type="project" value="TreeGrafter"/>
</dbReference>
<evidence type="ECO:0000256" key="9">
    <source>
        <dbReference type="ARBA" id="ARBA00023136"/>
    </source>
</evidence>
<dbReference type="Pfam" id="PF25293">
    <property type="entry name" value="Beta-prop_EMC1_N"/>
    <property type="match status" value="1"/>
</dbReference>
<dbReference type="SUPFAM" id="SSF50998">
    <property type="entry name" value="Quinoprotein alcohol dehydrogenase-like"/>
    <property type="match status" value="1"/>
</dbReference>
<dbReference type="PANTHER" id="PTHR21573:SF0">
    <property type="entry name" value="ER MEMBRANE PROTEIN COMPLEX SUBUNIT 1"/>
    <property type="match status" value="1"/>
</dbReference>
<keyword evidence="8 11" id="KW-1133">Transmembrane helix</keyword>
<name>G0TTT4_TRYVY</name>
<evidence type="ECO:0000256" key="5">
    <source>
        <dbReference type="ARBA" id="ARBA00022692"/>
    </source>
</evidence>
<dbReference type="PANTHER" id="PTHR21573">
    <property type="entry name" value="ER MEMBRANE PROTEIN COMPLEX SUBUNIT 1"/>
    <property type="match status" value="1"/>
</dbReference>
<evidence type="ECO:0000256" key="10">
    <source>
        <dbReference type="ARBA" id="ARBA00023180"/>
    </source>
</evidence>
<dbReference type="EMBL" id="HE573020">
    <property type="protein sequence ID" value="CCC47366.1"/>
    <property type="molecule type" value="Genomic_DNA"/>
</dbReference>
<organism evidence="14">
    <name type="scientific">Trypanosoma vivax (strain Y486)</name>
    <dbReference type="NCBI Taxonomy" id="1055687"/>
    <lineage>
        <taxon>Eukaryota</taxon>
        <taxon>Discoba</taxon>
        <taxon>Euglenozoa</taxon>
        <taxon>Kinetoplastea</taxon>
        <taxon>Metakinetoplastina</taxon>
        <taxon>Trypanosomatida</taxon>
        <taxon>Trypanosomatidae</taxon>
        <taxon>Trypanosoma</taxon>
        <taxon>Duttonella</taxon>
    </lineage>
</organism>
<evidence type="ECO:0000259" key="13">
    <source>
        <dbReference type="Pfam" id="PF25293"/>
    </source>
</evidence>
<feature type="domain" description="ER membrane protein complex subunit 1 C-terminal" evidence="12">
    <location>
        <begin position="634"/>
        <end position="815"/>
    </location>
</feature>
<evidence type="ECO:0000313" key="14">
    <source>
        <dbReference type="EMBL" id="CCC47366.1"/>
    </source>
</evidence>